<comment type="caution">
    <text evidence="1">The sequence shown here is derived from an EMBL/GenBank/DDBJ whole genome shotgun (WGS) entry which is preliminary data.</text>
</comment>
<proteinExistence type="predicted"/>
<keyword evidence="2" id="KW-1185">Reference proteome</keyword>
<reference evidence="1" key="2">
    <citation type="submission" date="2020-11" db="EMBL/GenBank/DDBJ databases">
        <authorList>
            <person name="McCartney M.A."/>
            <person name="Auch B."/>
            <person name="Kono T."/>
            <person name="Mallez S."/>
            <person name="Becker A."/>
            <person name="Gohl D.M."/>
            <person name="Silverstein K.A.T."/>
            <person name="Koren S."/>
            <person name="Bechman K.B."/>
            <person name="Herman A."/>
            <person name="Abrahante J.E."/>
            <person name="Garbe J."/>
        </authorList>
    </citation>
    <scope>NUCLEOTIDE SEQUENCE</scope>
    <source>
        <strain evidence="1">Duluth1</strain>
        <tissue evidence="1">Whole animal</tissue>
    </source>
</reference>
<dbReference type="AlphaFoldDB" id="A0A9D3YL59"/>
<dbReference type="EMBL" id="JAIWYP010000015">
    <property type="protein sequence ID" value="KAH3700198.1"/>
    <property type="molecule type" value="Genomic_DNA"/>
</dbReference>
<dbReference type="Proteomes" id="UP000828390">
    <property type="component" value="Unassembled WGS sequence"/>
</dbReference>
<dbReference type="InterPro" id="IPR042407">
    <property type="entry name" value="NCBP2-AS2"/>
</dbReference>
<accession>A0A9D3YL59</accession>
<reference evidence="1" key="1">
    <citation type="journal article" date="2019" name="bioRxiv">
        <title>The Genome of the Zebra Mussel, Dreissena polymorpha: A Resource for Invasive Species Research.</title>
        <authorList>
            <person name="McCartney M.A."/>
            <person name="Auch B."/>
            <person name="Kono T."/>
            <person name="Mallez S."/>
            <person name="Zhang Y."/>
            <person name="Obille A."/>
            <person name="Becker A."/>
            <person name="Abrahante J.E."/>
            <person name="Garbe J."/>
            <person name="Badalamenti J.P."/>
            <person name="Herman A."/>
            <person name="Mangelson H."/>
            <person name="Liachko I."/>
            <person name="Sullivan S."/>
            <person name="Sone E.D."/>
            <person name="Koren S."/>
            <person name="Silverstein K.A.T."/>
            <person name="Beckman K.B."/>
            <person name="Gohl D.M."/>
        </authorList>
    </citation>
    <scope>NUCLEOTIDE SEQUENCE</scope>
    <source>
        <strain evidence="1">Duluth1</strain>
        <tissue evidence="1">Whole animal</tissue>
    </source>
</reference>
<sequence length="92" mass="10787">MPWRKFLGIFLTDPRVIQKIADSWPVRKAARNAVYLFLRGKDQFKDAIDKKQLPTNTELRTSLLRIKDTVSKEVKQGFKELSKGKKDPKTRR</sequence>
<dbReference type="PANTHER" id="PTHR41161">
    <property type="entry name" value="PROTEIN NCBP2AS2"/>
    <property type="match status" value="1"/>
</dbReference>
<name>A0A9D3YL59_DREPO</name>
<gene>
    <name evidence="1" type="ORF">DPMN_075169</name>
</gene>
<dbReference type="PANTHER" id="PTHR41161:SF1">
    <property type="entry name" value="PROTEIN NCBP2AS2"/>
    <property type="match status" value="1"/>
</dbReference>
<evidence type="ECO:0000313" key="2">
    <source>
        <dbReference type="Proteomes" id="UP000828390"/>
    </source>
</evidence>
<evidence type="ECO:0000313" key="1">
    <source>
        <dbReference type="EMBL" id="KAH3700198.1"/>
    </source>
</evidence>
<organism evidence="1 2">
    <name type="scientific">Dreissena polymorpha</name>
    <name type="common">Zebra mussel</name>
    <name type="synonym">Mytilus polymorpha</name>
    <dbReference type="NCBI Taxonomy" id="45954"/>
    <lineage>
        <taxon>Eukaryota</taxon>
        <taxon>Metazoa</taxon>
        <taxon>Spiralia</taxon>
        <taxon>Lophotrochozoa</taxon>
        <taxon>Mollusca</taxon>
        <taxon>Bivalvia</taxon>
        <taxon>Autobranchia</taxon>
        <taxon>Heteroconchia</taxon>
        <taxon>Euheterodonta</taxon>
        <taxon>Imparidentia</taxon>
        <taxon>Neoheterodontei</taxon>
        <taxon>Myida</taxon>
        <taxon>Dreissenoidea</taxon>
        <taxon>Dreissenidae</taxon>
        <taxon>Dreissena</taxon>
    </lineage>
</organism>
<protein>
    <submittedName>
        <fullName evidence="1">Uncharacterized protein</fullName>
    </submittedName>
</protein>